<evidence type="ECO:0000313" key="2">
    <source>
        <dbReference type="Proteomes" id="UP001055879"/>
    </source>
</evidence>
<sequence length="827" mass="90112">MRKTEMTVNITSIKTVSDGVWQGDNPFDYAFPLLIVQTALVLAVSRSLAVLLKPLRQPKVIAEIIGGILLGPSALGRNQDYMHRIFPRWSLPILESVATIGLLFFLFLVGLELDLSSIRRSGKRAFAIAAAGISLPFILGIGVAFVLRKTIDGADKVGYAEYFVFMGVALSITAFPVLARILAELKLLTTRVGETAMAAAAFNDIVAWILLALAVALAGKGEDGGPHKSPLVSVWVLLSGVAFVIFMMVVIRPAMNWVAHRCSPEHDTVDEAYICLTLATVMVSGFITDLIGIHAIFGAFIFGLTIPKGDFAEKLIERIEDFVSGLLLPLYFASSGLKTDVTKISGGKAWGLLAMVITAACSGKIFGTFIVAVMCMIPVRESLTLGLLMNTKGLVELIVLNIGKEKKVLNDEVFAILVLMALFTTFITTPTVMAVYKPARSNGGARSASSGKKDEVRVLACVHGPGNISSLINLIESTRSVNKTRLKLYIMHLVELTERSSSIVMVQRVRRNGLPFVSRFNNRARAFHERVAVAFRAYAQMGQVVVRTTTAISALSTMHEDICHVAKEKRVPMVILPFHKRWIKTDGSDLIENVGHGWRGVNQRVLNNTQCSVAVLVDRGLGGESQQNLGPAVTAQKVCVIFFGGPDDRECLELGGRMVEHPAVHVTVLRFVEGNRTEQDSVGLKLALSKGREKYTFSTAIIHPEKQRERDEKAMDEFTRRWEGLVEYKEEKGTDVVESILAIGKSGEYDLIVVGKARYPTAMVARLADRQAEHAELGPVGDLLASSNHGILSSVLVIQQHEKADAEEADGASVLVARQNEEAANEV</sequence>
<proteinExistence type="predicted"/>
<accession>A0ACB9DNR8</accession>
<organism evidence="1 2">
    <name type="scientific">Arctium lappa</name>
    <name type="common">Greater burdock</name>
    <name type="synonym">Lappa major</name>
    <dbReference type="NCBI Taxonomy" id="4217"/>
    <lineage>
        <taxon>Eukaryota</taxon>
        <taxon>Viridiplantae</taxon>
        <taxon>Streptophyta</taxon>
        <taxon>Embryophyta</taxon>
        <taxon>Tracheophyta</taxon>
        <taxon>Spermatophyta</taxon>
        <taxon>Magnoliopsida</taxon>
        <taxon>eudicotyledons</taxon>
        <taxon>Gunneridae</taxon>
        <taxon>Pentapetalae</taxon>
        <taxon>asterids</taxon>
        <taxon>campanulids</taxon>
        <taxon>Asterales</taxon>
        <taxon>Asteraceae</taxon>
        <taxon>Carduoideae</taxon>
        <taxon>Cardueae</taxon>
        <taxon>Arctiinae</taxon>
        <taxon>Arctium</taxon>
    </lineage>
</organism>
<evidence type="ECO:0000313" key="1">
    <source>
        <dbReference type="EMBL" id="KAI3748344.1"/>
    </source>
</evidence>
<protein>
    <submittedName>
        <fullName evidence="1">Uncharacterized protein</fullName>
    </submittedName>
</protein>
<reference evidence="1 2" key="2">
    <citation type="journal article" date="2022" name="Mol. Ecol. Resour.">
        <title>The genomes of chicory, endive, great burdock and yacon provide insights into Asteraceae paleo-polyploidization history and plant inulin production.</title>
        <authorList>
            <person name="Fan W."/>
            <person name="Wang S."/>
            <person name="Wang H."/>
            <person name="Wang A."/>
            <person name="Jiang F."/>
            <person name="Liu H."/>
            <person name="Zhao H."/>
            <person name="Xu D."/>
            <person name="Zhang Y."/>
        </authorList>
    </citation>
    <scope>NUCLEOTIDE SEQUENCE [LARGE SCALE GENOMIC DNA]</scope>
    <source>
        <strain evidence="2">cv. Niubang</strain>
    </source>
</reference>
<comment type="caution">
    <text evidence="1">The sequence shown here is derived from an EMBL/GenBank/DDBJ whole genome shotgun (WGS) entry which is preliminary data.</text>
</comment>
<keyword evidence="2" id="KW-1185">Reference proteome</keyword>
<dbReference type="Proteomes" id="UP001055879">
    <property type="component" value="Linkage Group LG03"/>
</dbReference>
<gene>
    <name evidence="1" type="ORF">L6452_11357</name>
</gene>
<dbReference type="EMBL" id="CM042049">
    <property type="protein sequence ID" value="KAI3748344.1"/>
    <property type="molecule type" value="Genomic_DNA"/>
</dbReference>
<reference evidence="2" key="1">
    <citation type="journal article" date="2022" name="Mol. Ecol. Resour.">
        <title>The genomes of chicory, endive, great burdock and yacon provide insights into Asteraceae palaeo-polyploidization history and plant inulin production.</title>
        <authorList>
            <person name="Fan W."/>
            <person name="Wang S."/>
            <person name="Wang H."/>
            <person name="Wang A."/>
            <person name="Jiang F."/>
            <person name="Liu H."/>
            <person name="Zhao H."/>
            <person name="Xu D."/>
            <person name="Zhang Y."/>
        </authorList>
    </citation>
    <scope>NUCLEOTIDE SEQUENCE [LARGE SCALE GENOMIC DNA]</scope>
    <source>
        <strain evidence="2">cv. Niubang</strain>
    </source>
</reference>
<name>A0ACB9DNR8_ARCLA</name>